<dbReference type="Proteomes" id="UP000827892">
    <property type="component" value="Chromosome V"/>
</dbReference>
<gene>
    <name evidence="3" type="ORF">L3Y34_009642</name>
    <name evidence="4" type="ORF">L5515_009467</name>
</gene>
<organism evidence="4 6">
    <name type="scientific">Caenorhabditis briggsae</name>
    <dbReference type="NCBI Taxonomy" id="6238"/>
    <lineage>
        <taxon>Eukaryota</taxon>
        <taxon>Metazoa</taxon>
        <taxon>Ecdysozoa</taxon>
        <taxon>Nematoda</taxon>
        <taxon>Chromadorea</taxon>
        <taxon>Rhabditida</taxon>
        <taxon>Rhabditina</taxon>
        <taxon>Rhabditomorpha</taxon>
        <taxon>Rhabditoidea</taxon>
        <taxon>Rhabditidae</taxon>
        <taxon>Peloderinae</taxon>
        <taxon>Caenorhabditis</taxon>
    </lineage>
</organism>
<reference evidence="4 6" key="2">
    <citation type="submission" date="2022-04" db="EMBL/GenBank/DDBJ databases">
        <title>Chromosome-level reference genomes for two strains of Caenorhabditis briggsae: an improved platform for comparative genomics.</title>
        <authorList>
            <person name="Stevens L."/>
            <person name="Andersen E."/>
        </authorList>
    </citation>
    <scope>NUCLEOTIDE SEQUENCE [LARGE SCALE GENOMIC DNA]</scope>
    <source>
        <strain evidence="4">VX34</strain>
        <tissue evidence="4">Whole-organism</tissue>
    </source>
</reference>
<dbReference type="AlphaFoldDB" id="A0AAE9F9Z0"/>
<dbReference type="EMBL" id="CP092624">
    <property type="protein sequence ID" value="UMM37822.1"/>
    <property type="molecule type" value="Genomic_DNA"/>
</dbReference>
<evidence type="ECO:0000256" key="1">
    <source>
        <dbReference type="SAM" id="MobiDB-lite"/>
    </source>
</evidence>
<feature type="compositionally biased region" description="Polar residues" evidence="1">
    <location>
        <begin position="192"/>
        <end position="215"/>
    </location>
</feature>
<evidence type="ECO:0000313" key="5">
    <source>
        <dbReference type="Proteomes" id="UP000827892"/>
    </source>
</evidence>
<feature type="region of interest" description="Disordered" evidence="1">
    <location>
        <begin position="106"/>
        <end position="138"/>
    </location>
</feature>
<sequence>MASWIFQWIGVADCHIIDSSNQTSPNPRYEYEKWKPGGFGGSFSGKSAKNRIANRIRNFDGSDKAVMESFIRSGKTWPYALAFFCFFAGILFLVLLCCCKLRRRRGGGNQRPGGEDYGGDDDNDNGDSPGPSSRLNKWWPNSFRKQYQSMRKSGFKNQLNNVKQKMHSAVEEVTEPSEGRQSGSGGAVSAFNHMTFNSIDEGPSTSSQDTPAMNTRSRRRKSG</sequence>
<proteinExistence type="predicted"/>
<keyword evidence="6" id="KW-1185">Reference proteome</keyword>
<evidence type="ECO:0000256" key="2">
    <source>
        <dbReference type="SAM" id="Phobius"/>
    </source>
</evidence>
<feature type="transmembrane region" description="Helical" evidence="2">
    <location>
        <begin position="77"/>
        <end position="101"/>
    </location>
</feature>
<dbReference type="EMBL" id="CP090895">
    <property type="protein sequence ID" value="ULT92067.1"/>
    <property type="molecule type" value="Genomic_DNA"/>
</dbReference>
<keyword evidence="2" id="KW-1133">Transmembrane helix</keyword>
<protein>
    <submittedName>
        <fullName evidence="4">Uncharacterized protein</fullName>
    </submittedName>
</protein>
<reference evidence="3 5" key="1">
    <citation type="submission" date="2022-02" db="EMBL/GenBank/DDBJ databases">
        <title>Chromosome-level reference genomes for two strains of Caenorhabditis briggsae: an improved platform for comparative genomics.</title>
        <authorList>
            <person name="Stevens L."/>
            <person name="Andersen E.C."/>
        </authorList>
    </citation>
    <scope>NUCLEOTIDE SEQUENCE [LARGE SCALE GENOMIC DNA]</scope>
    <source>
        <strain evidence="3">QX1410_ONT</strain>
        <tissue evidence="3">Whole-organism</tissue>
    </source>
</reference>
<evidence type="ECO:0000313" key="3">
    <source>
        <dbReference type="EMBL" id="ULT92067.1"/>
    </source>
</evidence>
<keyword evidence="2" id="KW-0472">Membrane</keyword>
<name>A0AAE9F9Z0_CAEBR</name>
<accession>A0AAE9F9Z0</accession>
<keyword evidence="2" id="KW-0812">Transmembrane</keyword>
<evidence type="ECO:0000313" key="6">
    <source>
        <dbReference type="Proteomes" id="UP000829354"/>
    </source>
</evidence>
<dbReference type="Proteomes" id="UP000829354">
    <property type="component" value="Chromosome V"/>
</dbReference>
<feature type="region of interest" description="Disordered" evidence="1">
    <location>
        <begin position="163"/>
        <end position="223"/>
    </location>
</feature>
<evidence type="ECO:0000313" key="4">
    <source>
        <dbReference type="EMBL" id="UMM37822.1"/>
    </source>
</evidence>